<dbReference type="RefSeq" id="WP_229933135.1">
    <property type="nucleotide sequence ID" value="NZ_CAJHOF010000012.1"/>
</dbReference>
<protein>
    <recommendedName>
        <fullName evidence="3">Nucleoid-structuring protein H-NS</fullName>
    </recommendedName>
</protein>
<gene>
    <name evidence="1" type="ORF">LMG7974_01344</name>
</gene>
<evidence type="ECO:0000313" key="2">
    <source>
        <dbReference type="Proteomes" id="UP000789803"/>
    </source>
</evidence>
<keyword evidence="2" id="KW-1185">Reference proteome</keyword>
<reference evidence="1 2" key="1">
    <citation type="submission" date="2020-11" db="EMBL/GenBank/DDBJ databases">
        <authorList>
            <person name="Peeters C."/>
        </authorList>
    </citation>
    <scope>NUCLEOTIDE SEQUENCE [LARGE SCALE GENOMIC DNA]</scope>
    <source>
        <strain evidence="1 2">LMG 7974</strain>
    </source>
</reference>
<dbReference type="EMBL" id="CAJHOF010000012">
    <property type="protein sequence ID" value="CAD7289104.1"/>
    <property type="molecule type" value="Genomic_DNA"/>
</dbReference>
<evidence type="ECO:0000313" key="1">
    <source>
        <dbReference type="EMBL" id="CAD7289104.1"/>
    </source>
</evidence>
<accession>A0ABN7K9A7</accession>
<dbReference type="Proteomes" id="UP000789803">
    <property type="component" value="Unassembled WGS sequence"/>
</dbReference>
<comment type="caution">
    <text evidence="1">The sequence shown here is derived from an EMBL/GenBank/DDBJ whole genome shotgun (WGS) entry which is preliminary data.</text>
</comment>
<name>A0ABN7K9A7_9BACT</name>
<proteinExistence type="predicted"/>
<sequence>MVYSIYTGFGYNQARKFSFAKINYGNTFFFGGDLSIVLSPKITLDLGIEQRFQTANKINDKKTNNVRSIPTYSVGSTYSIDDDTSITFSANLGGSSAAPDSVFGISIWQKF</sequence>
<evidence type="ECO:0008006" key="3">
    <source>
        <dbReference type="Google" id="ProtNLM"/>
    </source>
</evidence>
<organism evidence="1 2">
    <name type="scientific">Campylobacter majalis</name>
    <dbReference type="NCBI Taxonomy" id="2790656"/>
    <lineage>
        <taxon>Bacteria</taxon>
        <taxon>Pseudomonadati</taxon>
        <taxon>Campylobacterota</taxon>
        <taxon>Epsilonproteobacteria</taxon>
        <taxon>Campylobacterales</taxon>
        <taxon>Campylobacteraceae</taxon>
        <taxon>Campylobacter</taxon>
    </lineage>
</organism>